<dbReference type="EMBL" id="JARBHB010000004">
    <property type="protein sequence ID" value="KAJ8886245.1"/>
    <property type="molecule type" value="Genomic_DNA"/>
</dbReference>
<evidence type="ECO:0000313" key="2">
    <source>
        <dbReference type="Proteomes" id="UP001159363"/>
    </source>
</evidence>
<proteinExistence type="predicted"/>
<dbReference type="Proteomes" id="UP001159363">
    <property type="component" value="Chromosome X"/>
</dbReference>
<keyword evidence="2" id="KW-1185">Reference proteome</keyword>
<sequence>MFAAYLSGQDTTLRSPIPCWWGFQIAELTPVTVYTNEHLATSQPHSNSTARTTAGQAAATRMTSVLLTKTLNSHEAFFSDAITSNKLKVRRLKFINVTNYTRQPCSTFGATVAKRLAHLPPTKANQVQSLAGSLDFRKWESCRMMPLVGWFSLGPPVSPTPSFQHRSIFTSITLIGSQDFPRRNERAEVTGDPWENPPTSGIFRLDSHMRNPLPYLCSSEPYPPHPFSPANTVYPTLYSSQGEEQIKAVNSSQHPQAADIPKAILRKKERDQAQQQCLWGGTTLRLICTPAYLGMMLVLSSAQGGGVYYPKHPHSPDEGGLAEYMPVCSQETPVDLLSSSPAACSYT</sequence>
<accession>A0ABQ9HPF1</accession>
<comment type="caution">
    <text evidence="1">The sequence shown here is derived from an EMBL/GenBank/DDBJ whole genome shotgun (WGS) entry which is preliminary data.</text>
</comment>
<gene>
    <name evidence="1" type="ORF">PR048_012454</name>
</gene>
<name>A0ABQ9HPF1_9NEOP</name>
<reference evidence="1 2" key="1">
    <citation type="submission" date="2023-02" db="EMBL/GenBank/DDBJ databases">
        <title>LHISI_Scaffold_Assembly.</title>
        <authorList>
            <person name="Stuart O.P."/>
            <person name="Cleave R."/>
            <person name="Magrath M.J.L."/>
            <person name="Mikheyev A.S."/>
        </authorList>
    </citation>
    <scope>NUCLEOTIDE SEQUENCE [LARGE SCALE GENOMIC DNA]</scope>
    <source>
        <strain evidence="1">Daus_M_001</strain>
        <tissue evidence="1">Leg muscle</tissue>
    </source>
</reference>
<evidence type="ECO:0000313" key="1">
    <source>
        <dbReference type="EMBL" id="KAJ8886245.1"/>
    </source>
</evidence>
<protein>
    <submittedName>
        <fullName evidence="1">Uncharacterized protein</fullName>
    </submittedName>
</protein>
<organism evidence="1 2">
    <name type="scientific">Dryococelus australis</name>
    <dbReference type="NCBI Taxonomy" id="614101"/>
    <lineage>
        <taxon>Eukaryota</taxon>
        <taxon>Metazoa</taxon>
        <taxon>Ecdysozoa</taxon>
        <taxon>Arthropoda</taxon>
        <taxon>Hexapoda</taxon>
        <taxon>Insecta</taxon>
        <taxon>Pterygota</taxon>
        <taxon>Neoptera</taxon>
        <taxon>Polyneoptera</taxon>
        <taxon>Phasmatodea</taxon>
        <taxon>Verophasmatodea</taxon>
        <taxon>Anareolatae</taxon>
        <taxon>Phasmatidae</taxon>
        <taxon>Eurycanthinae</taxon>
        <taxon>Dryococelus</taxon>
    </lineage>
</organism>